<accession>A0A1I7TAD5</accession>
<dbReference type="WBParaSite" id="Csp11.Scaffold564.g3994.t1">
    <property type="protein sequence ID" value="Csp11.Scaffold564.g3994.t1"/>
    <property type="gene ID" value="Csp11.Scaffold564.g3994"/>
</dbReference>
<reference evidence="2" key="1">
    <citation type="submission" date="2016-11" db="UniProtKB">
        <authorList>
            <consortium name="WormBaseParasite"/>
        </authorList>
    </citation>
    <scope>IDENTIFICATION</scope>
</reference>
<evidence type="ECO:0000313" key="1">
    <source>
        <dbReference type="Proteomes" id="UP000095282"/>
    </source>
</evidence>
<protein>
    <submittedName>
        <fullName evidence="2">Secreted protein</fullName>
    </submittedName>
</protein>
<proteinExistence type="predicted"/>
<organism evidence="1 2">
    <name type="scientific">Caenorhabditis tropicalis</name>
    <dbReference type="NCBI Taxonomy" id="1561998"/>
    <lineage>
        <taxon>Eukaryota</taxon>
        <taxon>Metazoa</taxon>
        <taxon>Ecdysozoa</taxon>
        <taxon>Nematoda</taxon>
        <taxon>Chromadorea</taxon>
        <taxon>Rhabditida</taxon>
        <taxon>Rhabditina</taxon>
        <taxon>Rhabditomorpha</taxon>
        <taxon>Rhabditoidea</taxon>
        <taxon>Rhabditidae</taxon>
        <taxon>Peloderinae</taxon>
        <taxon>Caenorhabditis</taxon>
    </lineage>
</organism>
<dbReference type="AlphaFoldDB" id="A0A1I7TAD5"/>
<name>A0A1I7TAD5_9PELO</name>
<keyword evidence="1" id="KW-1185">Reference proteome</keyword>
<dbReference type="Proteomes" id="UP000095282">
    <property type="component" value="Unplaced"/>
</dbReference>
<sequence length="122" mass="13502">MNEKKKLTLSLLLLPRAGTHIGGLFDRLFNARALYTLPSQRHLTNGAYWRRNKTGYIHLEVSVSSTKENDDSRSDGKKCVIISVRETAATTAASEVCINQSMGESARRHVHSACAEDTGRTI</sequence>
<evidence type="ECO:0000313" key="2">
    <source>
        <dbReference type="WBParaSite" id="Csp11.Scaffold564.g3994.t1"/>
    </source>
</evidence>